<comment type="caution">
    <text evidence="2">The sequence shown here is derived from an EMBL/GenBank/DDBJ whole genome shotgun (WGS) entry which is preliminary data.</text>
</comment>
<dbReference type="AlphaFoldDB" id="A0A9Q1GVQ1"/>
<dbReference type="EMBL" id="JAKOGI010001205">
    <property type="protein sequence ID" value="KAJ8426988.1"/>
    <property type="molecule type" value="Genomic_DNA"/>
</dbReference>
<keyword evidence="3" id="KW-1185">Reference proteome</keyword>
<accession>A0A9Q1GVQ1</accession>
<evidence type="ECO:0000313" key="3">
    <source>
        <dbReference type="Proteomes" id="UP001153076"/>
    </source>
</evidence>
<organism evidence="2 3">
    <name type="scientific">Carnegiea gigantea</name>
    <dbReference type="NCBI Taxonomy" id="171969"/>
    <lineage>
        <taxon>Eukaryota</taxon>
        <taxon>Viridiplantae</taxon>
        <taxon>Streptophyta</taxon>
        <taxon>Embryophyta</taxon>
        <taxon>Tracheophyta</taxon>
        <taxon>Spermatophyta</taxon>
        <taxon>Magnoliopsida</taxon>
        <taxon>eudicotyledons</taxon>
        <taxon>Gunneridae</taxon>
        <taxon>Pentapetalae</taxon>
        <taxon>Caryophyllales</taxon>
        <taxon>Cactineae</taxon>
        <taxon>Cactaceae</taxon>
        <taxon>Cactoideae</taxon>
        <taxon>Echinocereeae</taxon>
        <taxon>Carnegiea</taxon>
    </lineage>
</organism>
<proteinExistence type="predicted"/>
<evidence type="ECO:0000313" key="2">
    <source>
        <dbReference type="EMBL" id="KAJ8426988.1"/>
    </source>
</evidence>
<name>A0A9Q1GVQ1_9CARY</name>
<feature type="region of interest" description="Disordered" evidence="1">
    <location>
        <begin position="1"/>
        <end position="25"/>
    </location>
</feature>
<protein>
    <submittedName>
        <fullName evidence="2">Uncharacterized protein</fullName>
    </submittedName>
</protein>
<gene>
    <name evidence="2" type="ORF">Cgig2_033846</name>
</gene>
<dbReference type="Proteomes" id="UP001153076">
    <property type="component" value="Unassembled WGS sequence"/>
</dbReference>
<evidence type="ECO:0000256" key="1">
    <source>
        <dbReference type="SAM" id="MobiDB-lite"/>
    </source>
</evidence>
<reference evidence="2" key="1">
    <citation type="submission" date="2022-04" db="EMBL/GenBank/DDBJ databases">
        <title>Carnegiea gigantea Genome sequencing and assembly v2.</title>
        <authorList>
            <person name="Copetti D."/>
            <person name="Sanderson M.J."/>
            <person name="Burquez A."/>
            <person name="Wojciechowski M.F."/>
        </authorList>
    </citation>
    <scope>NUCLEOTIDE SEQUENCE</scope>
    <source>
        <strain evidence="2">SGP5-SGP5p</strain>
        <tissue evidence="2">Aerial part</tissue>
    </source>
</reference>
<sequence length="235" mass="26528">MAHHTLTQLVHREHGRNRRTSPKGGQVLAVTPVRVGWTQRLLMSTGLQWKGQVLTAYMSTPLSAMKLELLNNVRSRFKGLRPNSKQWYVVALHYMSLFWQQCCLAFTLWNGDEDLNECMSKLGLINVVPKTEAGDRSRKCASVTSRWKCSRSSITGGNIPTPNCVGCRSLVALVIDLIEQYFLVYNSLQSTVDKNRQELLDSARGVMYFADIVHNVATCEEDCTSACIPMVHHLR</sequence>